<comment type="caution">
    <text evidence="1">The sequence shown here is derived from an EMBL/GenBank/DDBJ whole genome shotgun (WGS) entry which is preliminary data.</text>
</comment>
<name>A0ABT3HF43_9HYPH</name>
<accession>A0ABT3HF43</accession>
<proteinExistence type="predicted"/>
<keyword evidence="2" id="KW-1185">Reference proteome</keyword>
<evidence type="ECO:0008006" key="3">
    <source>
        <dbReference type="Google" id="ProtNLM"/>
    </source>
</evidence>
<reference evidence="2" key="1">
    <citation type="submission" date="2023-07" db="EMBL/GenBank/DDBJ databases">
        <title>Genome sequencing of Purple Non-Sulfur Bacteria from various extreme environments.</title>
        <authorList>
            <person name="Mayer M."/>
        </authorList>
    </citation>
    <scope>NUCLEOTIDE SEQUENCE [LARGE SCALE GENOMIC DNA]</scope>
    <source>
        <strain evidence="2">DSM 17935</strain>
    </source>
</reference>
<evidence type="ECO:0000313" key="2">
    <source>
        <dbReference type="Proteomes" id="UP001209755"/>
    </source>
</evidence>
<dbReference type="EMBL" id="JAOQNS010000010">
    <property type="protein sequence ID" value="MCW2308944.1"/>
    <property type="molecule type" value="Genomic_DNA"/>
</dbReference>
<evidence type="ECO:0000313" key="1">
    <source>
        <dbReference type="EMBL" id="MCW2308944.1"/>
    </source>
</evidence>
<organism evidence="1 2">
    <name type="scientific">Rhodobium gokarnense</name>
    <dbReference type="NCBI Taxonomy" id="364296"/>
    <lineage>
        <taxon>Bacteria</taxon>
        <taxon>Pseudomonadati</taxon>
        <taxon>Pseudomonadota</taxon>
        <taxon>Alphaproteobacteria</taxon>
        <taxon>Hyphomicrobiales</taxon>
        <taxon>Rhodobiaceae</taxon>
        <taxon>Rhodobium</taxon>
    </lineage>
</organism>
<sequence length="176" mass="20725">MRDHSATETARQTGLSLNSVHAIFRKIRVYFYEAGLFTDFYGGQDPLAYESDNPLLEFQLLEFYLKRHRTKMGLRSPTTEPPYHFAESCWRYDFHVMMKERRSEQVYDMMLAHLVEIIRICGPVGRKPENRALGLRAVMRQMDGRILWLERNAPGFRQDHRRAALREIRAISSDGE</sequence>
<gene>
    <name evidence="1" type="ORF">M2319_003295</name>
</gene>
<protein>
    <recommendedName>
        <fullName evidence="3">Transcriptional regulator</fullName>
    </recommendedName>
</protein>
<dbReference type="Proteomes" id="UP001209755">
    <property type="component" value="Unassembled WGS sequence"/>
</dbReference>
<dbReference type="RefSeq" id="WP_264602541.1">
    <property type="nucleotide sequence ID" value="NZ_JAOQNS010000010.1"/>
</dbReference>